<reference evidence="3 4" key="1">
    <citation type="journal article" date="2018" name="Biotechnol. Adv.">
        <title>Improved genomic resources and new bioinformatic workflow for the carcinogenic parasite Clonorchis sinensis: Biotechnological implications.</title>
        <authorList>
            <person name="Wang D."/>
            <person name="Korhonen P.K."/>
            <person name="Gasser R.B."/>
            <person name="Young N.D."/>
        </authorList>
    </citation>
    <scope>NUCLEOTIDE SEQUENCE [LARGE SCALE GENOMIC DNA]</scope>
    <source>
        <strain evidence="3">Cs-k2</strain>
    </source>
</reference>
<keyword evidence="2" id="KW-1133">Transmembrane helix</keyword>
<accession>A0A8T1M8C5</accession>
<dbReference type="Proteomes" id="UP000286415">
    <property type="component" value="Unassembled WGS sequence"/>
</dbReference>
<sequence length="91" mass="10085">MGTLDPSSPATDTPPDCDQSQQFLKPRQRAFEFLLTCKPTDLSVILTAGELFMVIALSAFVGAFFSWPELKCANSFRVMATHIGRTNQSER</sequence>
<dbReference type="AlphaFoldDB" id="A0A8T1M8C5"/>
<feature type="transmembrane region" description="Helical" evidence="2">
    <location>
        <begin position="42"/>
        <end position="67"/>
    </location>
</feature>
<dbReference type="EMBL" id="NIRI02000056">
    <property type="protein sequence ID" value="KAG5445228.1"/>
    <property type="molecule type" value="Genomic_DNA"/>
</dbReference>
<evidence type="ECO:0000256" key="1">
    <source>
        <dbReference type="SAM" id="MobiDB-lite"/>
    </source>
</evidence>
<reference evidence="3 4" key="2">
    <citation type="journal article" date="2021" name="Genomics">
        <title>High-quality reference genome for Clonorchis sinensis.</title>
        <authorList>
            <person name="Young N.D."/>
            <person name="Stroehlein A.J."/>
            <person name="Kinkar L."/>
            <person name="Wang T."/>
            <person name="Sohn W.M."/>
            <person name="Chang B.C.H."/>
            <person name="Kaur P."/>
            <person name="Weisz D."/>
            <person name="Dudchenko O."/>
            <person name="Aiden E.L."/>
            <person name="Korhonen P.K."/>
            <person name="Gasser R.B."/>
        </authorList>
    </citation>
    <scope>NUCLEOTIDE SEQUENCE [LARGE SCALE GENOMIC DNA]</scope>
    <source>
        <strain evidence="3">Cs-k2</strain>
    </source>
</reference>
<feature type="compositionally biased region" description="Low complexity" evidence="1">
    <location>
        <begin position="1"/>
        <end position="18"/>
    </location>
</feature>
<feature type="region of interest" description="Disordered" evidence="1">
    <location>
        <begin position="1"/>
        <end position="21"/>
    </location>
</feature>
<comment type="caution">
    <text evidence="3">The sequence shown here is derived from an EMBL/GenBank/DDBJ whole genome shotgun (WGS) entry which is preliminary data.</text>
</comment>
<keyword evidence="2" id="KW-0812">Transmembrane</keyword>
<proteinExistence type="predicted"/>
<evidence type="ECO:0000256" key="2">
    <source>
        <dbReference type="SAM" id="Phobius"/>
    </source>
</evidence>
<organism evidence="3 4">
    <name type="scientific">Clonorchis sinensis</name>
    <name type="common">Chinese liver fluke</name>
    <dbReference type="NCBI Taxonomy" id="79923"/>
    <lineage>
        <taxon>Eukaryota</taxon>
        <taxon>Metazoa</taxon>
        <taxon>Spiralia</taxon>
        <taxon>Lophotrochozoa</taxon>
        <taxon>Platyhelminthes</taxon>
        <taxon>Trematoda</taxon>
        <taxon>Digenea</taxon>
        <taxon>Opisthorchiida</taxon>
        <taxon>Opisthorchiata</taxon>
        <taxon>Opisthorchiidae</taxon>
        <taxon>Clonorchis</taxon>
    </lineage>
</organism>
<gene>
    <name evidence="3" type="ORF">CSKR_203185</name>
</gene>
<keyword evidence="4" id="KW-1185">Reference proteome</keyword>
<protein>
    <submittedName>
        <fullName evidence="3">Uncharacterized protein</fullName>
    </submittedName>
</protein>
<name>A0A8T1M8C5_CLOSI</name>
<evidence type="ECO:0000313" key="4">
    <source>
        <dbReference type="Proteomes" id="UP000286415"/>
    </source>
</evidence>
<evidence type="ECO:0000313" key="3">
    <source>
        <dbReference type="EMBL" id="KAG5445228.1"/>
    </source>
</evidence>
<keyword evidence="2" id="KW-0472">Membrane</keyword>